<dbReference type="AlphaFoldDB" id="A0A7S2A8I1"/>
<dbReference type="EMBL" id="HBGO01036408">
    <property type="protein sequence ID" value="CAD9360765.1"/>
    <property type="molecule type" value="Transcribed_RNA"/>
</dbReference>
<sequence>MSPVEGTMAQIPKKTSNGLASSAANTAPPVEVDAVVTMRRPADPRLRMMQQKQQQLTANGQTPPVGAPGTEPSKSAEADSEAGGDALSAVAKIPEGVPVADAVATALPAGAGPVSGDGDDAAPSGEPDGVRKFPFELPRGLALPKSVGIGTFEGKDEEHAFLASC</sequence>
<reference evidence="2" key="1">
    <citation type="submission" date="2021-01" db="EMBL/GenBank/DDBJ databases">
        <authorList>
            <person name="Corre E."/>
            <person name="Pelletier E."/>
            <person name="Niang G."/>
            <person name="Scheremetjew M."/>
            <person name="Finn R."/>
            <person name="Kale V."/>
            <person name="Holt S."/>
            <person name="Cochrane G."/>
            <person name="Meng A."/>
            <person name="Brown T."/>
            <person name="Cohen L."/>
        </authorList>
    </citation>
    <scope>NUCLEOTIDE SEQUENCE</scope>
    <source>
        <strain evidence="2">Grunow 1884</strain>
    </source>
</reference>
<feature type="region of interest" description="Disordered" evidence="1">
    <location>
        <begin position="108"/>
        <end position="132"/>
    </location>
</feature>
<protein>
    <submittedName>
        <fullName evidence="2">Uncharacterized protein</fullName>
    </submittedName>
</protein>
<evidence type="ECO:0000256" key="1">
    <source>
        <dbReference type="SAM" id="MobiDB-lite"/>
    </source>
</evidence>
<organism evidence="2">
    <name type="scientific">Trieres chinensis</name>
    <name type="common">Marine centric diatom</name>
    <name type="synonym">Odontella sinensis</name>
    <dbReference type="NCBI Taxonomy" id="1514140"/>
    <lineage>
        <taxon>Eukaryota</taxon>
        <taxon>Sar</taxon>
        <taxon>Stramenopiles</taxon>
        <taxon>Ochrophyta</taxon>
        <taxon>Bacillariophyta</taxon>
        <taxon>Mediophyceae</taxon>
        <taxon>Biddulphiophycidae</taxon>
        <taxon>Eupodiscales</taxon>
        <taxon>Parodontellaceae</taxon>
        <taxon>Trieres</taxon>
    </lineage>
</organism>
<proteinExistence type="predicted"/>
<feature type="region of interest" description="Disordered" evidence="1">
    <location>
        <begin position="1"/>
        <end position="89"/>
    </location>
</feature>
<gene>
    <name evidence="2" type="ORF">OSIN01602_LOCUS21067</name>
</gene>
<evidence type="ECO:0000313" key="2">
    <source>
        <dbReference type="EMBL" id="CAD9360765.1"/>
    </source>
</evidence>
<accession>A0A7S2A8I1</accession>
<feature type="compositionally biased region" description="Polar residues" evidence="1">
    <location>
        <begin position="13"/>
        <end position="25"/>
    </location>
</feature>
<name>A0A7S2A8I1_TRICV</name>